<accession>A0ABY1CCP5</accession>
<dbReference type="PANTHER" id="PTHR43003:SF5">
    <property type="entry name" value="DNA-3-METHYLADENINE GLYCOSYLASE"/>
    <property type="match status" value="1"/>
</dbReference>
<dbReference type="EMBL" id="LT630003">
    <property type="protein sequence ID" value="SET91673.1"/>
    <property type="molecule type" value="Genomic_DNA"/>
</dbReference>
<keyword evidence="7" id="KW-1185">Reference proteome</keyword>
<dbReference type="EC" id="3.2.2.21" evidence="2"/>
<feature type="domain" description="HhH-GPD" evidence="5">
    <location>
        <begin position="56"/>
        <end position="204"/>
    </location>
</feature>
<gene>
    <name evidence="6" type="ORF">SAMN02745906_2988</name>
</gene>
<evidence type="ECO:0000259" key="5">
    <source>
        <dbReference type="SMART" id="SM00478"/>
    </source>
</evidence>
<dbReference type="CDD" id="cd00056">
    <property type="entry name" value="ENDO3c"/>
    <property type="match status" value="1"/>
</dbReference>
<dbReference type="RefSeq" id="WP_054792171.1">
    <property type="nucleotide sequence ID" value="NZ_LT630003.1"/>
</dbReference>
<dbReference type="Gene3D" id="1.10.1670.40">
    <property type="match status" value="1"/>
</dbReference>
<name>A0ABY1CCP5_9FIRM</name>
<protein>
    <recommendedName>
        <fullName evidence="2">DNA-3-methyladenine glycosylase II</fullName>
        <ecNumber evidence="2">3.2.2.21</ecNumber>
    </recommendedName>
</protein>
<evidence type="ECO:0000256" key="2">
    <source>
        <dbReference type="ARBA" id="ARBA00012000"/>
    </source>
</evidence>
<dbReference type="InterPro" id="IPR011257">
    <property type="entry name" value="DNA_glycosylase"/>
</dbReference>
<evidence type="ECO:0000256" key="1">
    <source>
        <dbReference type="ARBA" id="ARBA00000086"/>
    </source>
</evidence>
<evidence type="ECO:0000313" key="7">
    <source>
        <dbReference type="Proteomes" id="UP000198970"/>
    </source>
</evidence>
<sequence>MAAVETKFFDYGRKEIEYLSNSDPVLGDAMARFGRVEREVIPDPFAALINAIIGQLISVSSAKTVWSRMQESLGDISPENLSAVSADEIQRCGMIMKKAISISELSKDILQGKVCLNNLRQLPDQEIIRYLTTIKGVGLWTAEMLLINCLERPDVVSWGDIAIRRGMEKLYDFPKLTKDQFEVCKSRYSPYGSVASIYLWKISIL</sequence>
<keyword evidence="3" id="KW-0227">DNA damage</keyword>
<dbReference type="SUPFAM" id="SSF48150">
    <property type="entry name" value="DNA-glycosylase"/>
    <property type="match status" value="1"/>
</dbReference>
<proteinExistence type="predicted"/>
<keyword evidence="4" id="KW-0234">DNA repair</keyword>
<reference evidence="6 7" key="1">
    <citation type="submission" date="2016-10" db="EMBL/GenBank/DDBJ databases">
        <authorList>
            <person name="Varghese N."/>
            <person name="Submissions S."/>
        </authorList>
    </citation>
    <scope>NUCLEOTIDE SEQUENCE [LARGE SCALE GENOMIC DNA]</scope>
    <source>
        <strain evidence="6 7">ATCC 19403</strain>
    </source>
</reference>
<dbReference type="Proteomes" id="UP000198970">
    <property type="component" value="Chromosome I"/>
</dbReference>
<dbReference type="SMART" id="SM00478">
    <property type="entry name" value="ENDO3c"/>
    <property type="match status" value="1"/>
</dbReference>
<dbReference type="PANTHER" id="PTHR43003">
    <property type="entry name" value="DNA-3-METHYLADENINE GLYCOSYLASE"/>
    <property type="match status" value="1"/>
</dbReference>
<organism evidence="6 7">
    <name type="scientific">Lacrimispora sphenoides JCM 1415</name>
    <dbReference type="NCBI Taxonomy" id="1297793"/>
    <lineage>
        <taxon>Bacteria</taxon>
        <taxon>Bacillati</taxon>
        <taxon>Bacillota</taxon>
        <taxon>Clostridia</taxon>
        <taxon>Lachnospirales</taxon>
        <taxon>Lachnospiraceae</taxon>
        <taxon>Lacrimispora</taxon>
    </lineage>
</organism>
<dbReference type="Gene3D" id="1.10.340.30">
    <property type="entry name" value="Hypothetical protein, domain 2"/>
    <property type="match status" value="1"/>
</dbReference>
<evidence type="ECO:0000256" key="4">
    <source>
        <dbReference type="ARBA" id="ARBA00023204"/>
    </source>
</evidence>
<dbReference type="InterPro" id="IPR003265">
    <property type="entry name" value="HhH-GPD_domain"/>
</dbReference>
<evidence type="ECO:0000313" key="6">
    <source>
        <dbReference type="EMBL" id="SET91673.1"/>
    </source>
</evidence>
<dbReference type="InterPro" id="IPR051912">
    <property type="entry name" value="Alkylbase_DNA_Glycosylase/TA"/>
</dbReference>
<dbReference type="Pfam" id="PF00730">
    <property type="entry name" value="HhH-GPD"/>
    <property type="match status" value="1"/>
</dbReference>
<evidence type="ECO:0000256" key="3">
    <source>
        <dbReference type="ARBA" id="ARBA00022763"/>
    </source>
</evidence>
<comment type="catalytic activity">
    <reaction evidence="1">
        <text>Hydrolysis of alkylated DNA, releasing 3-methyladenine, 3-methylguanine, 7-methylguanine and 7-methyladenine.</text>
        <dbReference type="EC" id="3.2.2.21"/>
    </reaction>
</comment>